<dbReference type="EMBL" id="JAUEOZ010000001">
    <property type="protein sequence ID" value="MDN2481233.1"/>
    <property type="molecule type" value="Genomic_DNA"/>
</dbReference>
<sequence>MSVELESKISSFTDIEEYYAFFGLKVALPLGAKRLVLLRHFHNELEKLTTRDYCHFQRAFIKAHSKVLKGAAMPQRLSKCHECSACDSEQGGFDV</sequence>
<name>A0ABT7XZL9_9VIBR</name>
<evidence type="ECO:0000313" key="2">
    <source>
        <dbReference type="Proteomes" id="UP001169719"/>
    </source>
</evidence>
<accession>A0ABT7XZL9</accession>
<organism evidence="1 2">
    <name type="scientific">Vibrio agarivorans</name>
    <dbReference type="NCBI Taxonomy" id="153622"/>
    <lineage>
        <taxon>Bacteria</taxon>
        <taxon>Pseudomonadati</taxon>
        <taxon>Pseudomonadota</taxon>
        <taxon>Gammaproteobacteria</taxon>
        <taxon>Vibrionales</taxon>
        <taxon>Vibrionaceae</taxon>
        <taxon>Vibrio</taxon>
    </lineage>
</organism>
<reference evidence="1" key="1">
    <citation type="submission" date="2024-05" db="EMBL/GenBank/DDBJ databases">
        <title>Genome Sequences of Four Agar- Degrading Marine Bacteria.</title>
        <authorList>
            <person name="Phillips E.K."/>
            <person name="Shaffer J.C."/>
            <person name="Henson M.W."/>
            <person name="Temperton B."/>
            <person name="Thrash C.J."/>
            <person name="Martin M.O."/>
        </authorList>
    </citation>
    <scope>NUCLEOTIDE SEQUENCE</scope>
    <source>
        <strain evidence="1">EKP203</strain>
    </source>
</reference>
<protein>
    <recommendedName>
        <fullName evidence="3">Nitrogenase-stabilizing/protective protein NifW</fullName>
    </recommendedName>
</protein>
<evidence type="ECO:0008006" key="3">
    <source>
        <dbReference type="Google" id="ProtNLM"/>
    </source>
</evidence>
<gene>
    <name evidence="1" type="ORF">QWJ08_07475</name>
</gene>
<dbReference type="Proteomes" id="UP001169719">
    <property type="component" value="Unassembled WGS sequence"/>
</dbReference>
<comment type="caution">
    <text evidence="1">The sequence shown here is derived from an EMBL/GenBank/DDBJ whole genome shotgun (WGS) entry which is preliminary data.</text>
</comment>
<proteinExistence type="predicted"/>
<evidence type="ECO:0000313" key="1">
    <source>
        <dbReference type="EMBL" id="MDN2481233.1"/>
    </source>
</evidence>
<keyword evidence="2" id="KW-1185">Reference proteome</keyword>
<dbReference type="RefSeq" id="WP_289961367.1">
    <property type="nucleotide sequence ID" value="NZ_JAUEOZ010000001.1"/>
</dbReference>